<dbReference type="InterPro" id="IPR036339">
    <property type="entry name" value="PUB-like_dom_sf"/>
</dbReference>
<feature type="compositionally biased region" description="Polar residues" evidence="1">
    <location>
        <begin position="17"/>
        <end position="26"/>
    </location>
</feature>
<feature type="compositionally biased region" description="Low complexity" evidence="1">
    <location>
        <begin position="296"/>
        <end position="344"/>
    </location>
</feature>
<dbReference type="SUPFAM" id="SSF143503">
    <property type="entry name" value="PUG domain-like"/>
    <property type="match status" value="1"/>
</dbReference>
<comment type="caution">
    <text evidence="2">The sequence shown here is derived from an EMBL/GenBank/DDBJ whole genome shotgun (WGS) entry which is preliminary data.</text>
</comment>
<dbReference type="CDD" id="cd09212">
    <property type="entry name" value="PUB"/>
    <property type="match status" value="1"/>
</dbReference>
<dbReference type="EMBL" id="CAXAMN010022362">
    <property type="protein sequence ID" value="CAK9068807.1"/>
    <property type="molecule type" value="Genomic_DNA"/>
</dbReference>
<evidence type="ECO:0000256" key="1">
    <source>
        <dbReference type="SAM" id="MobiDB-lite"/>
    </source>
</evidence>
<accession>A0ABP0P1H8</accession>
<name>A0ABP0P1H8_9DINO</name>
<feature type="compositionally biased region" description="Low complexity" evidence="1">
    <location>
        <begin position="269"/>
        <end position="285"/>
    </location>
</feature>
<feature type="compositionally biased region" description="Low complexity" evidence="1">
    <location>
        <begin position="201"/>
        <end position="238"/>
    </location>
</feature>
<evidence type="ECO:0000313" key="3">
    <source>
        <dbReference type="Proteomes" id="UP001642484"/>
    </source>
</evidence>
<sequence length="364" mass="36649">MQVSTVGRSGEGPENGTKPSLPSVGSGTALAGKASPAGSGAAPGPLPTPAGASAVPAVPGVPATPSAAPAASAAGGSSAALSVRESFEATAGSLQRLVAECNTKQEATKSLNTVAMILTNFLKDPNSERNRKVNTSGARFSEIFRNNSAAGELLKLAGFQYQHPNFVYGNENGINTDGAQRTLDLVQEAQRNIDQTWSNRAAASSSPATPATASAATVNPVTPAAASTAASASNPEAARPWARTQPPPGAPAAWVSMTRDINEDPPTAPLAAATPAHPAETLPPAIAHPAESEARPAAPQVAPQPQVQAPQPSQPQMHLPIAHPAEAAPVAPEQLTAAHPAEGPLPGPAEEEEPQEPQEPQSGG</sequence>
<dbReference type="Gene3D" id="1.20.58.2190">
    <property type="match status" value="1"/>
</dbReference>
<reference evidence="2 3" key="1">
    <citation type="submission" date="2024-02" db="EMBL/GenBank/DDBJ databases">
        <authorList>
            <person name="Chen Y."/>
            <person name="Shah S."/>
            <person name="Dougan E. K."/>
            <person name="Thang M."/>
            <person name="Chan C."/>
        </authorList>
    </citation>
    <scope>NUCLEOTIDE SEQUENCE [LARGE SCALE GENOMIC DNA]</scope>
</reference>
<gene>
    <name evidence="2" type="ORF">CCMP2556_LOCUS33817</name>
</gene>
<feature type="compositionally biased region" description="Low complexity" evidence="1">
    <location>
        <begin position="29"/>
        <end position="57"/>
    </location>
</feature>
<feature type="region of interest" description="Disordered" evidence="1">
    <location>
        <begin position="1"/>
        <end position="57"/>
    </location>
</feature>
<keyword evidence="3" id="KW-1185">Reference proteome</keyword>
<evidence type="ECO:0008006" key="4">
    <source>
        <dbReference type="Google" id="ProtNLM"/>
    </source>
</evidence>
<feature type="region of interest" description="Disordered" evidence="1">
    <location>
        <begin position="198"/>
        <end position="364"/>
    </location>
</feature>
<proteinExistence type="predicted"/>
<dbReference type="Proteomes" id="UP001642484">
    <property type="component" value="Unassembled WGS sequence"/>
</dbReference>
<evidence type="ECO:0000313" key="2">
    <source>
        <dbReference type="EMBL" id="CAK9068807.1"/>
    </source>
</evidence>
<protein>
    <recommendedName>
        <fullName evidence="4">PUB domain-containing protein</fullName>
    </recommendedName>
</protein>
<organism evidence="2 3">
    <name type="scientific">Durusdinium trenchii</name>
    <dbReference type="NCBI Taxonomy" id="1381693"/>
    <lineage>
        <taxon>Eukaryota</taxon>
        <taxon>Sar</taxon>
        <taxon>Alveolata</taxon>
        <taxon>Dinophyceae</taxon>
        <taxon>Suessiales</taxon>
        <taxon>Symbiodiniaceae</taxon>
        <taxon>Durusdinium</taxon>
    </lineage>
</organism>